<dbReference type="Gene3D" id="3.40.390.10">
    <property type="entry name" value="Collagenase (Catalytic Domain)"/>
    <property type="match status" value="1"/>
</dbReference>
<dbReference type="Proteomes" id="UP001442494">
    <property type="component" value="Unassembled WGS sequence"/>
</dbReference>
<accession>A0ABV0JJ49</accession>
<gene>
    <name evidence="2" type="ORF">NDI37_00925</name>
</gene>
<dbReference type="SUPFAM" id="SSF55486">
    <property type="entry name" value="Metalloproteases ('zincins'), catalytic domain"/>
    <property type="match status" value="1"/>
</dbReference>
<feature type="domain" description="Peptidase metallopeptidase" evidence="1">
    <location>
        <begin position="94"/>
        <end position="253"/>
    </location>
</feature>
<dbReference type="EMBL" id="JAMPKK010000001">
    <property type="protein sequence ID" value="MEP0863034.1"/>
    <property type="molecule type" value="Genomic_DNA"/>
</dbReference>
<dbReference type="InterPro" id="IPR006026">
    <property type="entry name" value="Peptidase_Metallo"/>
</dbReference>
<comment type="caution">
    <text evidence="2">The sequence shown here is derived from an EMBL/GenBank/DDBJ whole genome shotgun (WGS) entry which is preliminary data.</text>
</comment>
<keyword evidence="3" id="KW-1185">Reference proteome</keyword>
<proteinExistence type="predicted"/>
<evidence type="ECO:0000313" key="2">
    <source>
        <dbReference type="EMBL" id="MEP0863034.1"/>
    </source>
</evidence>
<sequence length="263" mass="29700">MISKLKTRSLTFLQNRNAIAILSKKFLTATLIAIATFLIAIFPHFHLGGDNPVLAAETSLPAAQIHILPPTLARWKDTTNSGDYFSQIKPTPVGYLVWSQFPIKVYVENQDKWTNSVTEAVQEWAVYLPLEIVEQSDNADIKIVRNLPALKPSFNRSTGEFQLPRARSAETQYEFYISHLDKNAVLCHRVTIQLSPTQAGNYIKAAARHEIGHALGIWGHSPLETDALYFSQVRNPPPISQRDINTLKRVYEQPTRLGWKLVN</sequence>
<evidence type="ECO:0000313" key="3">
    <source>
        <dbReference type="Proteomes" id="UP001442494"/>
    </source>
</evidence>
<reference evidence="2 3" key="1">
    <citation type="submission" date="2022-04" db="EMBL/GenBank/DDBJ databases">
        <title>Positive selection, recombination, and allopatry shape intraspecific diversity of widespread and dominant cyanobacteria.</title>
        <authorList>
            <person name="Wei J."/>
            <person name="Shu W."/>
            <person name="Hu C."/>
        </authorList>
    </citation>
    <scope>NUCLEOTIDE SEQUENCE [LARGE SCALE GENOMIC DNA]</scope>
    <source>
        <strain evidence="2 3">GB2-A5</strain>
    </source>
</reference>
<organism evidence="2 3">
    <name type="scientific">Funiculus sociatus GB2-A5</name>
    <dbReference type="NCBI Taxonomy" id="2933946"/>
    <lineage>
        <taxon>Bacteria</taxon>
        <taxon>Bacillati</taxon>
        <taxon>Cyanobacteriota</taxon>
        <taxon>Cyanophyceae</taxon>
        <taxon>Coleofasciculales</taxon>
        <taxon>Coleofasciculaceae</taxon>
        <taxon>Funiculus</taxon>
    </lineage>
</organism>
<dbReference type="SMART" id="SM00235">
    <property type="entry name" value="ZnMc"/>
    <property type="match status" value="1"/>
</dbReference>
<evidence type="ECO:0000259" key="1">
    <source>
        <dbReference type="SMART" id="SM00235"/>
    </source>
</evidence>
<name>A0ABV0JJ49_9CYAN</name>
<protein>
    <submittedName>
        <fullName evidence="2">Peptidase</fullName>
    </submittedName>
</protein>
<dbReference type="InterPro" id="IPR024079">
    <property type="entry name" value="MetalloPept_cat_dom_sf"/>
</dbReference>
<dbReference type="CDD" id="cd04279">
    <property type="entry name" value="ZnMc_MMP_like_1"/>
    <property type="match status" value="1"/>
</dbReference>
<dbReference type="RefSeq" id="WP_199313339.1">
    <property type="nucleotide sequence ID" value="NZ_JAMPKK010000001.1"/>
</dbReference>